<dbReference type="HOGENOM" id="CLU_3249403_0_0_9"/>
<dbReference type="Proteomes" id="UP000013041">
    <property type="component" value="Unassembled WGS sequence"/>
</dbReference>
<dbReference type="Gene3D" id="2.10.290.10">
    <property type="entry name" value="YfgJ-like"/>
    <property type="match status" value="1"/>
</dbReference>
<organism evidence="1 2">
    <name type="scientific">Enterocloster bolteae 90B8</name>
    <dbReference type="NCBI Taxonomy" id="997897"/>
    <lineage>
        <taxon>Bacteria</taxon>
        <taxon>Bacillati</taxon>
        <taxon>Bacillota</taxon>
        <taxon>Clostridia</taxon>
        <taxon>Lachnospirales</taxon>
        <taxon>Lachnospiraceae</taxon>
        <taxon>Enterocloster</taxon>
    </lineage>
</organism>
<dbReference type="AlphaFoldDB" id="N9ZDU9"/>
<gene>
    <name evidence="1" type="ORF">HMPREF1097_02616</name>
</gene>
<reference evidence="1 2" key="1">
    <citation type="submission" date="2013-01" db="EMBL/GenBank/DDBJ databases">
        <title>The Genome Sequence of Clostridium bolteae 90B8.</title>
        <authorList>
            <consortium name="The Broad Institute Genome Sequencing Platform"/>
            <person name="Earl A."/>
            <person name="Ward D."/>
            <person name="Feldgarden M."/>
            <person name="Gevers D."/>
            <person name="Courvalin P."/>
            <person name="Lambert T."/>
            <person name="Walker B."/>
            <person name="Young S.K."/>
            <person name="Zeng Q."/>
            <person name="Gargeya S."/>
            <person name="Fitzgerald M."/>
            <person name="Haas B."/>
            <person name="Abouelleil A."/>
            <person name="Alvarado L."/>
            <person name="Arachchi H.M."/>
            <person name="Berlin A.M."/>
            <person name="Chapman S.B."/>
            <person name="Dewar J."/>
            <person name="Goldberg J."/>
            <person name="Griggs A."/>
            <person name="Gujja S."/>
            <person name="Hansen M."/>
            <person name="Howarth C."/>
            <person name="Imamovic A."/>
            <person name="Larimer J."/>
            <person name="McCowan C."/>
            <person name="Murphy C."/>
            <person name="Neiman D."/>
            <person name="Pearson M."/>
            <person name="Priest M."/>
            <person name="Roberts A."/>
            <person name="Saif S."/>
            <person name="Shea T."/>
            <person name="Sisk P."/>
            <person name="Sykes S."/>
            <person name="Wortman J."/>
            <person name="Nusbaum C."/>
            <person name="Birren B."/>
        </authorList>
    </citation>
    <scope>NUCLEOTIDE SEQUENCE [LARGE SCALE GENOMIC DNA]</scope>
    <source>
        <strain evidence="1 2">90B8</strain>
    </source>
</reference>
<proteinExistence type="predicted"/>
<comment type="caution">
    <text evidence="1">The sequence shown here is derived from an EMBL/GenBank/DDBJ whole genome shotgun (WGS) entry which is preliminary data.</text>
</comment>
<dbReference type="EMBL" id="AGYG01000019">
    <property type="protein sequence ID" value="ENZ38035.1"/>
    <property type="molecule type" value="Genomic_DNA"/>
</dbReference>
<accession>N9ZDU9</accession>
<sequence length="42" mass="4780">MAKVKINIEQGIIYECPACGNNVELGQYYCQDCGEPLEWVEE</sequence>
<dbReference type="InterPro" id="IPR029037">
    <property type="entry name" value="DUF1407/YfgJ-like_sf"/>
</dbReference>
<evidence type="ECO:0000313" key="1">
    <source>
        <dbReference type="EMBL" id="ENZ38035.1"/>
    </source>
</evidence>
<evidence type="ECO:0000313" key="2">
    <source>
        <dbReference type="Proteomes" id="UP000013041"/>
    </source>
</evidence>
<evidence type="ECO:0008006" key="3">
    <source>
        <dbReference type="Google" id="ProtNLM"/>
    </source>
</evidence>
<name>N9ZDU9_9FIRM</name>
<dbReference type="PATRIC" id="fig|997897.5.peg.2790"/>
<protein>
    <recommendedName>
        <fullName evidence="3">Zinc-ribbon domain-containing protein</fullName>
    </recommendedName>
</protein>
<dbReference type="SUPFAM" id="SSF161187">
    <property type="entry name" value="YfgJ-like"/>
    <property type="match status" value="1"/>
</dbReference>
<dbReference type="RefSeq" id="WP_002572327.1">
    <property type="nucleotide sequence ID" value="NZ_KB851154.1"/>
</dbReference>